<dbReference type="RefSeq" id="WP_176069339.1">
    <property type="nucleotide sequence ID" value="NZ_JABWMJ010000005.1"/>
</dbReference>
<dbReference type="AlphaFoldDB" id="A0A7Y6NNT3"/>
<name>A0A7Y6NNT3_9BURK</name>
<evidence type="ECO:0000313" key="1">
    <source>
        <dbReference type="EMBL" id="NUZ06487.1"/>
    </source>
</evidence>
<sequence>MASYGAEIEWQRDEQVFDLRRYSRRHVMRFDGGAEVAGSSSPHVVPVPLSDPAAVDPEELFVASLASCHMLFFLSFAAEAGWRVDRYLDRAVGVMGAGADGRQAMTRVTLRPEVTFGGDRMPDAGAIDALHHRAHEACFIANSVKAVVACEPVLASGPAHEPRR</sequence>
<reference evidence="1 2" key="1">
    <citation type="submission" date="2020-06" db="EMBL/GenBank/DDBJ databases">
        <title>Schlegella sp. ID0723 isolated from air conditioner.</title>
        <authorList>
            <person name="Kim D.Y."/>
            <person name="Kim D.-U."/>
        </authorList>
    </citation>
    <scope>NUCLEOTIDE SEQUENCE [LARGE SCALE GENOMIC DNA]</scope>
    <source>
        <strain evidence="1 2">ID0723</strain>
    </source>
</reference>
<dbReference type="InterPro" id="IPR036102">
    <property type="entry name" value="OsmC/Ohrsf"/>
</dbReference>
<protein>
    <submittedName>
        <fullName evidence="1">OsmC family protein</fullName>
    </submittedName>
</protein>
<organism evidence="1 2">
    <name type="scientific">Piscinibacter koreensis</name>
    <dbReference type="NCBI Taxonomy" id="2742824"/>
    <lineage>
        <taxon>Bacteria</taxon>
        <taxon>Pseudomonadati</taxon>
        <taxon>Pseudomonadota</taxon>
        <taxon>Betaproteobacteria</taxon>
        <taxon>Burkholderiales</taxon>
        <taxon>Sphaerotilaceae</taxon>
        <taxon>Piscinibacter</taxon>
    </lineage>
</organism>
<dbReference type="InterPro" id="IPR015946">
    <property type="entry name" value="KH_dom-like_a/b"/>
</dbReference>
<dbReference type="Proteomes" id="UP000529637">
    <property type="component" value="Unassembled WGS sequence"/>
</dbReference>
<dbReference type="PANTHER" id="PTHR42830">
    <property type="entry name" value="OSMOTICALLY INDUCIBLE FAMILY PROTEIN"/>
    <property type="match status" value="1"/>
</dbReference>
<keyword evidence="2" id="KW-1185">Reference proteome</keyword>
<proteinExistence type="predicted"/>
<dbReference type="Gene3D" id="3.30.300.20">
    <property type="match status" value="1"/>
</dbReference>
<gene>
    <name evidence="1" type="ORF">HQN59_12015</name>
</gene>
<accession>A0A7Y6NNT3</accession>
<dbReference type="EMBL" id="JABWMJ010000005">
    <property type="protein sequence ID" value="NUZ06487.1"/>
    <property type="molecule type" value="Genomic_DNA"/>
</dbReference>
<evidence type="ECO:0000313" key="2">
    <source>
        <dbReference type="Proteomes" id="UP000529637"/>
    </source>
</evidence>
<dbReference type="Pfam" id="PF02566">
    <property type="entry name" value="OsmC"/>
    <property type="match status" value="1"/>
</dbReference>
<dbReference type="PANTHER" id="PTHR42830:SF2">
    <property type="entry name" value="OSMC_OHR FAMILY PROTEIN"/>
    <property type="match status" value="1"/>
</dbReference>
<dbReference type="InterPro" id="IPR003718">
    <property type="entry name" value="OsmC/Ohr_fam"/>
</dbReference>
<dbReference type="InterPro" id="IPR052707">
    <property type="entry name" value="OsmC_Ohr_Peroxiredoxin"/>
</dbReference>
<dbReference type="SUPFAM" id="SSF82784">
    <property type="entry name" value="OsmC-like"/>
    <property type="match status" value="1"/>
</dbReference>
<comment type="caution">
    <text evidence="1">The sequence shown here is derived from an EMBL/GenBank/DDBJ whole genome shotgun (WGS) entry which is preliminary data.</text>
</comment>